<feature type="region of interest" description="Disordered" evidence="1">
    <location>
        <begin position="102"/>
        <end position="131"/>
    </location>
</feature>
<accession>A0AA52HAV8</accession>
<name>A0AA52HAV8_9PROT</name>
<dbReference type="EMBL" id="CP123872">
    <property type="protein sequence ID" value="WND03140.1"/>
    <property type="molecule type" value="Genomic_DNA"/>
</dbReference>
<keyword evidence="3" id="KW-1185">Reference proteome</keyword>
<dbReference type="AlphaFoldDB" id="A0AA52HAV8"/>
<protein>
    <recommendedName>
        <fullName evidence="4">Secreted protein</fullName>
    </recommendedName>
</protein>
<evidence type="ECO:0008006" key="4">
    <source>
        <dbReference type="Google" id="ProtNLM"/>
    </source>
</evidence>
<dbReference type="KEGG" id="tmk:QGN29_02010"/>
<dbReference type="Proteomes" id="UP001268683">
    <property type="component" value="Chromosome"/>
</dbReference>
<feature type="compositionally biased region" description="Polar residues" evidence="1">
    <location>
        <begin position="121"/>
        <end position="131"/>
    </location>
</feature>
<evidence type="ECO:0000313" key="3">
    <source>
        <dbReference type="Proteomes" id="UP001268683"/>
    </source>
</evidence>
<sequence length="187" mass="20786">MTSKSLIILSILGVFTNLPAAKAEESHAIFFNQLKKICGHSYEGTVVASNESDEKWRQSKLIIHAPACTADMTKQIRIPLHVGEDKSRTWIITKSATGLSLKHDHRHKDGTPDAVSMYGGHTTTKGSPTSQDFPVDDFSKALFIKEGLKQSTTNVWTLTLNSKGRLSYRLSRPGREFEVSFDLNKPL</sequence>
<dbReference type="RefSeq" id="WP_310798989.1">
    <property type="nucleotide sequence ID" value="NZ_CP123872.1"/>
</dbReference>
<gene>
    <name evidence="2" type="ORF">QGN29_02010</name>
</gene>
<proteinExistence type="predicted"/>
<evidence type="ECO:0000313" key="2">
    <source>
        <dbReference type="EMBL" id="WND03140.1"/>
    </source>
</evidence>
<organism evidence="2 3">
    <name type="scientific">Temperatibacter marinus</name>
    <dbReference type="NCBI Taxonomy" id="1456591"/>
    <lineage>
        <taxon>Bacteria</taxon>
        <taxon>Pseudomonadati</taxon>
        <taxon>Pseudomonadota</taxon>
        <taxon>Alphaproteobacteria</taxon>
        <taxon>Kordiimonadales</taxon>
        <taxon>Temperatibacteraceae</taxon>
        <taxon>Temperatibacter</taxon>
    </lineage>
</organism>
<reference evidence="2" key="1">
    <citation type="submission" date="2023-04" db="EMBL/GenBank/DDBJ databases">
        <title>Complete genome sequence of Temperatibacter marinus.</title>
        <authorList>
            <person name="Rong J.-C."/>
            <person name="Yi M.-L."/>
            <person name="Zhao Q."/>
        </authorList>
    </citation>
    <scope>NUCLEOTIDE SEQUENCE</scope>
    <source>
        <strain evidence="2">NBRC 110045</strain>
    </source>
</reference>
<evidence type="ECO:0000256" key="1">
    <source>
        <dbReference type="SAM" id="MobiDB-lite"/>
    </source>
</evidence>